<dbReference type="STRING" id="323097.Nham_1973"/>
<dbReference type="Proteomes" id="UP000001953">
    <property type="component" value="Chromosome"/>
</dbReference>
<sequence length="425" mass="48274">MGEAVFRRTLKRAVDFSSMQTITSDALMSMSKDDYQIVRRAATRARLDRKARYVCGSCGHAVYAPREGRTGQPYWKHHPGASQNCPWWTGAPSGVDAVSARQFEGAQESPLHARIKQTVGELLTVDPRTAAGSVVVDEYLIQENGRRRPDVRAIYDGMPLVVEVQLATTQIPIIVQREDFYENASIRLLWLTWNFEPPTNGRLLSSFEDIFYSHDKNLFSMDEETITFSKERYDVILRAFWMDGEAWRSKLVSISDLNWLDGGRANAVPSRLSWHREFLARWRGALGERGTKWKEREILFGELVAKLQFAEIGVSELHDLDMDALINCLLSLVDGRPVGSRQQNLVEVLNTFLNVGRRQRYMRLIRTFAQLTSREALFEVESVRSKLIKARAVAQDSRQSVAGKIALALFPEIFSSAPRDTSEAL</sequence>
<protein>
    <recommendedName>
        <fullName evidence="1">DUF6035 domain-containing protein</fullName>
    </recommendedName>
</protein>
<evidence type="ECO:0000313" key="2">
    <source>
        <dbReference type="EMBL" id="ABE62773.1"/>
    </source>
</evidence>
<dbReference type="EMBL" id="CP000319">
    <property type="protein sequence ID" value="ABE62773.1"/>
    <property type="molecule type" value="Genomic_DNA"/>
</dbReference>
<dbReference type="Pfam" id="PF19500">
    <property type="entry name" value="DUF6035"/>
    <property type="match status" value="1"/>
</dbReference>
<feature type="domain" description="DUF6035" evidence="1">
    <location>
        <begin position="103"/>
        <end position="230"/>
    </location>
</feature>
<gene>
    <name evidence="2" type="ordered locus">Nham_1973</name>
</gene>
<organism evidence="2 3">
    <name type="scientific">Nitrobacter hamburgensis (strain DSM 10229 / NCIMB 13809 / X14)</name>
    <dbReference type="NCBI Taxonomy" id="323097"/>
    <lineage>
        <taxon>Bacteria</taxon>
        <taxon>Pseudomonadati</taxon>
        <taxon>Pseudomonadota</taxon>
        <taxon>Alphaproteobacteria</taxon>
        <taxon>Hyphomicrobiales</taxon>
        <taxon>Nitrobacteraceae</taxon>
        <taxon>Nitrobacter</taxon>
    </lineage>
</organism>
<dbReference type="KEGG" id="nha:Nham_1973"/>
<dbReference type="InterPro" id="IPR046099">
    <property type="entry name" value="DUF6035"/>
</dbReference>
<name>Q1QLX4_NITHX</name>
<dbReference type="OrthoDB" id="1302950at2"/>
<dbReference type="eggNOG" id="COG4469">
    <property type="taxonomic scope" value="Bacteria"/>
</dbReference>
<reference evidence="2 3" key="1">
    <citation type="submission" date="2006-03" db="EMBL/GenBank/DDBJ databases">
        <title>Complete sequence of chromosome of Nitrobacter hamburgensis X14.</title>
        <authorList>
            <consortium name="US DOE Joint Genome Institute"/>
            <person name="Copeland A."/>
            <person name="Lucas S."/>
            <person name="Lapidus A."/>
            <person name="Barry K."/>
            <person name="Detter J.C."/>
            <person name="Glavina del Rio T."/>
            <person name="Hammon N."/>
            <person name="Israni S."/>
            <person name="Dalin E."/>
            <person name="Tice H."/>
            <person name="Pitluck S."/>
            <person name="Chain P."/>
            <person name="Malfatti S."/>
            <person name="Shin M."/>
            <person name="Vergez L."/>
            <person name="Schmutz J."/>
            <person name="Larimer F."/>
            <person name="Land M."/>
            <person name="Hauser L."/>
            <person name="Kyrpides N."/>
            <person name="Ivanova N."/>
            <person name="Ward B."/>
            <person name="Arp D."/>
            <person name="Klotz M."/>
            <person name="Stein L."/>
            <person name="O'Mullan G."/>
            <person name="Starkenburg S."/>
            <person name="Sayavedra L."/>
            <person name="Poret-Peterson A.T."/>
            <person name="Gentry M.E."/>
            <person name="Bruce D."/>
            <person name="Richardson P."/>
        </authorList>
    </citation>
    <scope>NUCLEOTIDE SEQUENCE [LARGE SCALE GENOMIC DNA]</scope>
    <source>
        <strain evidence="3">DSM 10229 / NCIMB 13809 / X14</strain>
    </source>
</reference>
<evidence type="ECO:0000259" key="1">
    <source>
        <dbReference type="Pfam" id="PF19500"/>
    </source>
</evidence>
<evidence type="ECO:0000313" key="3">
    <source>
        <dbReference type="Proteomes" id="UP000001953"/>
    </source>
</evidence>
<proteinExistence type="predicted"/>
<dbReference type="AlphaFoldDB" id="Q1QLX4"/>
<dbReference type="HOGENOM" id="CLU_049576_0_0_5"/>
<accession>Q1QLX4</accession>
<keyword evidence="3" id="KW-1185">Reference proteome</keyword>